<feature type="chain" id="PRO_5015608592" description="Outer membrane protein beta-barrel domain-containing protein" evidence="6">
    <location>
        <begin position="40"/>
        <end position="300"/>
    </location>
</feature>
<evidence type="ECO:0000259" key="7">
    <source>
        <dbReference type="Pfam" id="PF13505"/>
    </source>
</evidence>
<evidence type="ECO:0000256" key="6">
    <source>
        <dbReference type="SAM" id="SignalP"/>
    </source>
</evidence>
<dbReference type="PANTHER" id="PTHR34001:SF3">
    <property type="entry name" value="BLL7405 PROTEIN"/>
    <property type="match status" value="1"/>
</dbReference>
<gene>
    <name evidence="8" type="ORF">C6569_05260</name>
</gene>
<feature type="signal peptide" evidence="6">
    <location>
        <begin position="1"/>
        <end position="39"/>
    </location>
</feature>
<reference evidence="8 9" key="1">
    <citation type="submission" date="2018-03" db="EMBL/GenBank/DDBJ databases">
        <title>Genome sequencing of Phreatobacter sp.</title>
        <authorList>
            <person name="Kim S.-J."/>
            <person name="Heo J."/>
            <person name="Kwon S.-W."/>
        </authorList>
    </citation>
    <scope>NUCLEOTIDE SEQUENCE [LARGE SCALE GENOMIC DNA]</scope>
    <source>
        <strain evidence="8 9">S-12</strain>
    </source>
</reference>
<evidence type="ECO:0000256" key="1">
    <source>
        <dbReference type="ARBA" id="ARBA00004442"/>
    </source>
</evidence>
<evidence type="ECO:0000256" key="4">
    <source>
        <dbReference type="ARBA" id="ARBA00023237"/>
    </source>
</evidence>
<dbReference type="SUPFAM" id="SSF56925">
    <property type="entry name" value="OMPA-like"/>
    <property type="match status" value="1"/>
</dbReference>
<dbReference type="InterPro" id="IPR011250">
    <property type="entry name" value="OMP/PagP_B-barrel"/>
</dbReference>
<dbReference type="Pfam" id="PF13505">
    <property type="entry name" value="OMP_b-brl"/>
    <property type="match status" value="1"/>
</dbReference>
<dbReference type="KEGG" id="phr:C6569_05260"/>
<evidence type="ECO:0000313" key="8">
    <source>
        <dbReference type="EMBL" id="AVO44517.1"/>
    </source>
</evidence>
<comment type="subcellular location">
    <subcellularLocation>
        <location evidence="1">Cell outer membrane</location>
    </subcellularLocation>
</comment>
<evidence type="ECO:0000256" key="3">
    <source>
        <dbReference type="ARBA" id="ARBA00023136"/>
    </source>
</evidence>
<keyword evidence="3" id="KW-0472">Membrane</keyword>
<keyword evidence="2 6" id="KW-0732">Signal</keyword>
<evidence type="ECO:0000256" key="5">
    <source>
        <dbReference type="ARBA" id="ARBA00038306"/>
    </source>
</evidence>
<evidence type="ECO:0000313" key="9">
    <source>
        <dbReference type="Proteomes" id="UP000237889"/>
    </source>
</evidence>
<keyword evidence="9" id="KW-1185">Reference proteome</keyword>
<dbReference type="OrthoDB" id="268975at2"/>
<dbReference type="PANTHER" id="PTHR34001">
    <property type="entry name" value="BLL7405 PROTEIN"/>
    <property type="match status" value="1"/>
</dbReference>
<accession>A0A2S0N926</accession>
<dbReference type="GO" id="GO:0009279">
    <property type="term" value="C:cell outer membrane"/>
    <property type="evidence" value="ECO:0007669"/>
    <property type="project" value="UniProtKB-SubCell"/>
</dbReference>
<sequence length="300" mass="32441">MRAAIAVNRSFPRGAPMFKRVAIPMAAAAVLMTSSVAGAADLGGPVLRGSEVVAPSYEYSDHWSGVYLGGHVGTQFVHNRGFHSDATGTTIDDGTGRQVWNFEYDYMKAQFNYGVHLGIQRLFGAFLLGAEFSLDGPSGKANSPWYNGHVAFTVPPNGGNQYQQRIGINWQASLVARAGFVHHKSLYYVLGGFAAASMTACTVLDDCNNPVGHVVKYSATRWGWVIGAGMEHRLTHNWSIRAEYRYTSYGSRTCLATDPCAINANASDVRNRVDTHAVRVGVSYLFGAPALPAAPIIARY</sequence>
<keyword evidence="4" id="KW-0998">Cell outer membrane</keyword>
<proteinExistence type="inferred from homology"/>
<protein>
    <recommendedName>
        <fullName evidence="7">Outer membrane protein beta-barrel domain-containing protein</fullName>
    </recommendedName>
</protein>
<feature type="domain" description="Outer membrane protein beta-barrel" evidence="7">
    <location>
        <begin position="41"/>
        <end position="286"/>
    </location>
</feature>
<dbReference type="AlphaFoldDB" id="A0A2S0N926"/>
<dbReference type="InterPro" id="IPR051692">
    <property type="entry name" value="OMP-like"/>
</dbReference>
<comment type="similarity">
    <text evidence="5">Belongs to the Omp25/RopB family.</text>
</comment>
<organism evidence="8 9">
    <name type="scientific">Phreatobacter cathodiphilus</name>
    <dbReference type="NCBI Taxonomy" id="1868589"/>
    <lineage>
        <taxon>Bacteria</taxon>
        <taxon>Pseudomonadati</taxon>
        <taxon>Pseudomonadota</taxon>
        <taxon>Alphaproteobacteria</taxon>
        <taxon>Hyphomicrobiales</taxon>
        <taxon>Phreatobacteraceae</taxon>
        <taxon>Phreatobacter</taxon>
    </lineage>
</organism>
<name>A0A2S0N926_9HYPH</name>
<dbReference type="Proteomes" id="UP000237889">
    <property type="component" value="Chromosome"/>
</dbReference>
<evidence type="ECO:0000256" key="2">
    <source>
        <dbReference type="ARBA" id="ARBA00022729"/>
    </source>
</evidence>
<dbReference type="InterPro" id="IPR027385">
    <property type="entry name" value="Beta-barrel_OMP"/>
</dbReference>
<dbReference type="Gene3D" id="2.40.160.20">
    <property type="match status" value="1"/>
</dbReference>
<dbReference type="EMBL" id="CP027668">
    <property type="protein sequence ID" value="AVO44517.1"/>
    <property type="molecule type" value="Genomic_DNA"/>
</dbReference>